<dbReference type="InterPro" id="IPR001932">
    <property type="entry name" value="PPM-type_phosphatase-like_dom"/>
</dbReference>
<comment type="caution">
    <text evidence="4">The sequence shown here is derived from an EMBL/GenBank/DDBJ whole genome shotgun (WGS) entry which is preliminary data.</text>
</comment>
<dbReference type="Gene3D" id="3.60.40.10">
    <property type="entry name" value="PPM-type phosphatase domain"/>
    <property type="match status" value="1"/>
</dbReference>
<dbReference type="InterPro" id="IPR015050">
    <property type="entry name" value="BofC_C"/>
</dbReference>
<dbReference type="PROSITE" id="PS51746">
    <property type="entry name" value="PPM_2"/>
    <property type="match status" value="1"/>
</dbReference>
<keyword evidence="5" id="KW-1185">Reference proteome</keyword>
<organism evidence="4 5">
    <name type="scientific">Rothia koreensis</name>
    <dbReference type="NCBI Taxonomy" id="592378"/>
    <lineage>
        <taxon>Bacteria</taxon>
        <taxon>Bacillati</taxon>
        <taxon>Actinomycetota</taxon>
        <taxon>Actinomycetes</taxon>
        <taxon>Micrococcales</taxon>
        <taxon>Micrococcaceae</taxon>
        <taxon>Rothia</taxon>
    </lineage>
</organism>
<feature type="domain" description="PPM-type phosphatase" evidence="3">
    <location>
        <begin position="6"/>
        <end position="238"/>
    </location>
</feature>
<feature type="compositionally biased region" description="Basic and acidic residues" evidence="1">
    <location>
        <begin position="285"/>
        <end position="294"/>
    </location>
</feature>
<feature type="compositionally biased region" description="Basic and acidic residues" evidence="1">
    <location>
        <begin position="550"/>
        <end position="568"/>
    </location>
</feature>
<evidence type="ECO:0000256" key="2">
    <source>
        <dbReference type="SAM" id="Phobius"/>
    </source>
</evidence>
<feature type="compositionally biased region" description="Low complexity" evidence="1">
    <location>
        <begin position="324"/>
        <end position="334"/>
    </location>
</feature>
<dbReference type="Pfam" id="PF08955">
    <property type="entry name" value="BofC_C"/>
    <property type="match status" value="1"/>
</dbReference>
<dbReference type="EMBL" id="WOGT01000005">
    <property type="protein sequence ID" value="MUN55369.1"/>
    <property type="molecule type" value="Genomic_DNA"/>
</dbReference>
<dbReference type="CDD" id="cd00143">
    <property type="entry name" value="PP2Cc"/>
    <property type="match status" value="1"/>
</dbReference>
<proteinExistence type="predicted"/>
<gene>
    <name evidence="4" type="ORF">GMA10_09130</name>
</gene>
<dbReference type="RefSeq" id="WP_129315938.1">
    <property type="nucleotide sequence ID" value="NZ_NOIQ01000014.1"/>
</dbReference>
<keyword evidence="2" id="KW-0472">Membrane</keyword>
<feature type="region of interest" description="Disordered" evidence="1">
    <location>
        <begin position="441"/>
        <end position="460"/>
    </location>
</feature>
<reference evidence="4 5" key="1">
    <citation type="submission" date="2019-12" db="EMBL/GenBank/DDBJ databases">
        <authorList>
            <person name="Li J."/>
            <person name="Shi Y."/>
            <person name="Xu G."/>
            <person name="Xiao D."/>
            <person name="Ran X."/>
        </authorList>
    </citation>
    <scope>NUCLEOTIDE SEQUENCE [LARGE SCALE GENOMIC DNA]</scope>
    <source>
        <strain evidence="4 5">JCM 15915</strain>
    </source>
</reference>
<feature type="transmembrane region" description="Helical" evidence="2">
    <location>
        <begin position="476"/>
        <end position="498"/>
    </location>
</feature>
<feature type="compositionally biased region" description="Acidic residues" evidence="1">
    <location>
        <begin position="451"/>
        <end position="460"/>
    </location>
</feature>
<dbReference type="Pfam" id="PF13672">
    <property type="entry name" value="PP2C_2"/>
    <property type="match status" value="1"/>
</dbReference>
<dbReference type="InterPro" id="IPR036457">
    <property type="entry name" value="PPM-type-like_dom_sf"/>
</dbReference>
<feature type="region of interest" description="Disordered" evidence="1">
    <location>
        <begin position="257"/>
        <end position="374"/>
    </location>
</feature>
<feature type="compositionally biased region" description="Basic and acidic residues" evidence="1">
    <location>
        <begin position="257"/>
        <end position="267"/>
    </location>
</feature>
<protein>
    <submittedName>
        <fullName evidence="4">Serine/threonine-protein phosphatase</fullName>
    </submittedName>
</protein>
<dbReference type="AlphaFoldDB" id="A0A7K1LJL9"/>
<evidence type="ECO:0000256" key="1">
    <source>
        <dbReference type="SAM" id="MobiDB-lite"/>
    </source>
</evidence>
<evidence type="ECO:0000313" key="5">
    <source>
        <dbReference type="Proteomes" id="UP000462152"/>
    </source>
</evidence>
<dbReference type="SMART" id="SM00332">
    <property type="entry name" value="PP2Cc"/>
    <property type="match status" value="1"/>
</dbReference>
<feature type="compositionally biased region" description="Basic and acidic residues" evidence="1">
    <location>
        <begin position="603"/>
        <end position="617"/>
    </location>
</feature>
<sequence>MNIAFRYAARSDTGRVRSKNDDSAYAGRYLAVVADGMGGHVGGNVASASTVLDLTPLDHSEYDGSAGTILADEIQTANIILNQLVEMNPLLAGMGTTCTALLVDGDELELAHIGDSRAYRLRGKKFEQMTTDHTFVQRLVEEGRLKPEEAENHPHKNVIMRVLGDTDASPELELKRVDAQVGDRWLLCSDGLSGVVSDEVIESILGSTNDLQEICESLVELTLDGGAPDNVTVAVVEINDSANLANAVTSRLDAVGRDSRADEHPEGVSEEPQAPASGSGTSDPEADHGWPEFREIDDDSGLAPWEETSPETGASDVGPDDVAGVGSTSHGSHSGEQDPGDDPEDRRAPWRRRLPRQRGESFRHTLRHGRWRGDSFSDSVLNAMVQRSGIDLEEASQQEESSASVLRRELEERPHLLVGAASSATHTGQIPTVTDATVQRRATLARTPSMDTDEGEELPDELLEELDSPRRRKRRWGLAAFIWAFIAVLIVGAAWAGLTWVNNQYYVGVNEGKVAIYRGVDQSLGPLHLNSLEKETDVKVSQLPNYSKSRVKEGIHTSSKAEAERVISDLDLGAQGDDPSPAPQGTVSSAPPSGDKSSDSGNDDQKPDRNDQGGDNQ</sequence>
<keyword evidence="2" id="KW-1133">Transmembrane helix</keyword>
<feature type="region of interest" description="Disordered" evidence="1">
    <location>
        <begin position="547"/>
        <end position="617"/>
    </location>
</feature>
<evidence type="ECO:0000313" key="4">
    <source>
        <dbReference type="EMBL" id="MUN55369.1"/>
    </source>
</evidence>
<accession>A0A7K1LJL9</accession>
<dbReference type="OrthoDB" id="9801841at2"/>
<name>A0A7K1LJL9_9MICC</name>
<keyword evidence="2" id="KW-0812">Transmembrane</keyword>
<dbReference type="SMART" id="SM00331">
    <property type="entry name" value="PP2C_SIG"/>
    <property type="match status" value="1"/>
</dbReference>
<evidence type="ECO:0000259" key="3">
    <source>
        <dbReference type="PROSITE" id="PS51746"/>
    </source>
</evidence>
<dbReference type="Proteomes" id="UP000462152">
    <property type="component" value="Unassembled WGS sequence"/>
</dbReference>
<dbReference type="SUPFAM" id="SSF81606">
    <property type="entry name" value="PP2C-like"/>
    <property type="match status" value="1"/>
</dbReference>